<dbReference type="SMART" id="SM00054">
    <property type="entry name" value="EFh"/>
    <property type="match status" value="1"/>
</dbReference>
<sequence>MHLQRSQMFSPRSRRLSILVQKPKNADDAAIAKLQHVRESVADTIEQTRKVLQLTSSFLVAHFESIPSHELSTTIQFVFCGFDKNGDGHLDFEELSEAFACMVLYTV</sequence>
<proteinExistence type="predicted"/>
<keyword evidence="1" id="KW-0106">Calcium</keyword>
<reference evidence="3" key="1">
    <citation type="submission" date="2021-01" db="EMBL/GenBank/DDBJ databases">
        <authorList>
            <person name="Corre E."/>
            <person name="Pelletier E."/>
            <person name="Niang G."/>
            <person name="Scheremetjew M."/>
            <person name="Finn R."/>
            <person name="Kale V."/>
            <person name="Holt S."/>
            <person name="Cochrane G."/>
            <person name="Meng A."/>
            <person name="Brown T."/>
            <person name="Cohen L."/>
        </authorList>
    </citation>
    <scope>NUCLEOTIDE SEQUENCE</scope>
    <source>
        <strain evidence="3">CCAP977/2a</strain>
    </source>
</reference>
<dbReference type="Pfam" id="PF00036">
    <property type="entry name" value="EF-hand_1"/>
    <property type="match status" value="1"/>
</dbReference>
<dbReference type="InterPro" id="IPR002048">
    <property type="entry name" value="EF_hand_dom"/>
</dbReference>
<dbReference type="AlphaFoldDB" id="A0A7S4PQ98"/>
<gene>
    <name evidence="3" type="ORF">CPAR00382_LOCUS65</name>
</gene>
<dbReference type="InterPro" id="IPR018247">
    <property type="entry name" value="EF_Hand_1_Ca_BS"/>
</dbReference>
<protein>
    <recommendedName>
        <fullName evidence="2">EF-hand domain-containing protein</fullName>
    </recommendedName>
</protein>
<feature type="domain" description="EF-hand" evidence="2">
    <location>
        <begin position="70"/>
        <end position="105"/>
    </location>
</feature>
<organism evidence="3">
    <name type="scientific">Cryptomonas paramaecium</name>
    <dbReference type="NCBI Taxonomy" id="2898"/>
    <lineage>
        <taxon>Eukaryota</taxon>
        <taxon>Cryptophyceae</taxon>
        <taxon>Cryptomonadales</taxon>
        <taxon>Cryptomonadaceae</taxon>
        <taxon>Cryptomonas</taxon>
    </lineage>
</organism>
<name>A0A7S4PQ98_9CRYP</name>
<accession>A0A7S4PQ98</accession>
<evidence type="ECO:0000256" key="1">
    <source>
        <dbReference type="ARBA" id="ARBA00022837"/>
    </source>
</evidence>
<dbReference type="SUPFAM" id="SSF47473">
    <property type="entry name" value="EF-hand"/>
    <property type="match status" value="1"/>
</dbReference>
<dbReference type="EMBL" id="HBKS01000083">
    <property type="protein sequence ID" value="CAE2342607.1"/>
    <property type="molecule type" value="Transcribed_RNA"/>
</dbReference>
<dbReference type="PROSITE" id="PS50222">
    <property type="entry name" value="EF_HAND_2"/>
    <property type="match status" value="1"/>
</dbReference>
<dbReference type="InterPro" id="IPR011992">
    <property type="entry name" value="EF-hand-dom_pair"/>
</dbReference>
<dbReference type="GO" id="GO:0005509">
    <property type="term" value="F:calcium ion binding"/>
    <property type="evidence" value="ECO:0007669"/>
    <property type="project" value="InterPro"/>
</dbReference>
<dbReference type="PROSITE" id="PS00018">
    <property type="entry name" value="EF_HAND_1"/>
    <property type="match status" value="1"/>
</dbReference>
<evidence type="ECO:0000313" key="3">
    <source>
        <dbReference type="EMBL" id="CAE2342607.1"/>
    </source>
</evidence>
<dbReference type="Gene3D" id="1.10.238.10">
    <property type="entry name" value="EF-hand"/>
    <property type="match status" value="1"/>
</dbReference>
<evidence type="ECO:0000259" key="2">
    <source>
        <dbReference type="PROSITE" id="PS50222"/>
    </source>
</evidence>